<name>A0AAV5TYD2_9BILA</name>
<reference evidence="1" key="1">
    <citation type="submission" date="2023-10" db="EMBL/GenBank/DDBJ databases">
        <title>Genome assembly of Pristionchus species.</title>
        <authorList>
            <person name="Yoshida K."/>
            <person name="Sommer R.J."/>
        </authorList>
    </citation>
    <scope>NUCLEOTIDE SEQUENCE</scope>
    <source>
        <strain evidence="1">RS0144</strain>
    </source>
</reference>
<dbReference type="Proteomes" id="UP001432027">
    <property type="component" value="Unassembled WGS sequence"/>
</dbReference>
<gene>
    <name evidence="1" type="ORF">PENTCL1PPCAC_21408</name>
</gene>
<evidence type="ECO:0000313" key="2">
    <source>
        <dbReference type="Proteomes" id="UP001432027"/>
    </source>
</evidence>
<protein>
    <submittedName>
        <fullName evidence="1">Uncharacterized protein</fullName>
    </submittedName>
</protein>
<keyword evidence="2" id="KW-1185">Reference proteome</keyword>
<sequence>NNMPHGLGCCTNRTPPAKNSCGSITIDTILNKTWEEDGKQLYDYTIMVNNPPGNMIRRLILEPNAEVLSTKNLTEIRFNTYESHVVIADGETNKDLGYVSVGESTPWLLEVEVETFTMNRTASPWETEKVNPYTAKGKH</sequence>
<organism evidence="1 2">
    <name type="scientific">Pristionchus entomophagus</name>
    <dbReference type="NCBI Taxonomy" id="358040"/>
    <lineage>
        <taxon>Eukaryota</taxon>
        <taxon>Metazoa</taxon>
        <taxon>Ecdysozoa</taxon>
        <taxon>Nematoda</taxon>
        <taxon>Chromadorea</taxon>
        <taxon>Rhabditida</taxon>
        <taxon>Rhabditina</taxon>
        <taxon>Diplogasteromorpha</taxon>
        <taxon>Diplogasteroidea</taxon>
        <taxon>Neodiplogasteridae</taxon>
        <taxon>Pristionchus</taxon>
    </lineage>
</organism>
<comment type="caution">
    <text evidence="1">The sequence shown here is derived from an EMBL/GenBank/DDBJ whole genome shotgun (WGS) entry which is preliminary data.</text>
</comment>
<dbReference type="AlphaFoldDB" id="A0AAV5TYD2"/>
<evidence type="ECO:0000313" key="1">
    <source>
        <dbReference type="EMBL" id="GMS99233.1"/>
    </source>
</evidence>
<feature type="non-terminal residue" evidence="1">
    <location>
        <position position="1"/>
    </location>
</feature>
<accession>A0AAV5TYD2</accession>
<dbReference type="EMBL" id="BTSX01000005">
    <property type="protein sequence ID" value="GMS99233.1"/>
    <property type="molecule type" value="Genomic_DNA"/>
</dbReference>
<proteinExistence type="predicted"/>